<keyword evidence="2" id="KW-0812">Transmembrane</keyword>
<feature type="transmembrane region" description="Helical" evidence="2">
    <location>
        <begin position="300"/>
        <end position="322"/>
    </location>
</feature>
<dbReference type="Pfam" id="PF00535">
    <property type="entry name" value="Glycos_transf_2"/>
    <property type="match status" value="1"/>
</dbReference>
<proteinExistence type="predicted"/>
<evidence type="ECO:0000256" key="1">
    <source>
        <dbReference type="SAM" id="MobiDB-lite"/>
    </source>
</evidence>
<feature type="region of interest" description="Disordered" evidence="1">
    <location>
        <begin position="399"/>
        <end position="427"/>
    </location>
</feature>
<dbReference type="GO" id="GO:0016740">
    <property type="term" value="F:transferase activity"/>
    <property type="evidence" value="ECO:0007669"/>
    <property type="project" value="UniProtKB-KW"/>
</dbReference>
<evidence type="ECO:0000259" key="3">
    <source>
        <dbReference type="Pfam" id="PF00535"/>
    </source>
</evidence>
<dbReference type="CDD" id="cd02525">
    <property type="entry name" value="Succinoglycan_BP_ExoA"/>
    <property type="match status" value="1"/>
</dbReference>
<dbReference type="Proteomes" id="UP000542342">
    <property type="component" value="Unassembled WGS sequence"/>
</dbReference>
<dbReference type="AlphaFoldDB" id="A0A7V8VDV2"/>
<keyword evidence="4" id="KW-0808">Transferase</keyword>
<gene>
    <name evidence="4" type="ORF">H0921_07630</name>
</gene>
<name>A0A7V8VDV2_9BACT</name>
<protein>
    <submittedName>
        <fullName evidence="4">Glycosyltransferase family 2 protein</fullName>
    </submittedName>
</protein>
<comment type="caution">
    <text evidence="4">The sequence shown here is derived from an EMBL/GenBank/DDBJ whole genome shotgun (WGS) entry which is preliminary data.</text>
</comment>
<reference evidence="4 5" key="1">
    <citation type="submission" date="2020-07" db="EMBL/GenBank/DDBJ databases">
        <title>Thermogemmata thermophila gen. nov., sp. nov., a novel moderate thermophilic planctomycete from a Kamchatka hot spring.</title>
        <authorList>
            <person name="Elcheninov A.G."/>
            <person name="Podosokorskaya O.A."/>
            <person name="Kovaleva O.L."/>
            <person name="Novikov A."/>
            <person name="Bonch-Osmolovskaya E.A."/>
            <person name="Toshchakov S.V."/>
            <person name="Kublanov I.V."/>
        </authorList>
    </citation>
    <scope>NUCLEOTIDE SEQUENCE [LARGE SCALE GENOMIC DNA]</scope>
    <source>
        <strain evidence="4 5">2918</strain>
    </source>
</reference>
<keyword evidence="2" id="KW-0472">Membrane</keyword>
<organism evidence="4 5">
    <name type="scientific">Thermogemmata fonticola</name>
    <dbReference type="NCBI Taxonomy" id="2755323"/>
    <lineage>
        <taxon>Bacteria</taxon>
        <taxon>Pseudomonadati</taxon>
        <taxon>Planctomycetota</taxon>
        <taxon>Planctomycetia</taxon>
        <taxon>Gemmatales</taxon>
        <taxon>Gemmataceae</taxon>
        <taxon>Thermogemmata</taxon>
    </lineage>
</organism>
<feature type="domain" description="Glycosyltransferase 2-like" evidence="3">
    <location>
        <begin position="35"/>
        <end position="204"/>
    </location>
</feature>
<dbReference type="RefSeq" id="WP_194537467.1">
    <property type="nucleotide sequence ID" value="NZ_JACEFB010000004.1"/>
</dbReference>
<evidence type="ECO:0000313" key="4">
    <source>
        <dbReference type="EMBL" id="MBA2226030.1"/>
    </source>
</evidence>
<dbReference type="PANTHER" id="PTHR43685:SF3">
    <property type="entry name" value="SLR2126 PROTEIN"/>
    <property type="match status" value="1"/>
</dbReference>
<dbReference type="InterPro" id="IPR050834">
    <property type="entry name" value="Glycosyltransf_2"/>
</dbReference>
<sequence length="427" mass="47657">MKSAACGNAFADARGAFADEPAPTESAAGVWPFVSVLVPVRNEERHLERTLQALLTQDYPTERYEVIVADGQSEDGTVAIVRRWQERYAQLHLVANPRRWSSAGRNAAWRHSRGEYIVIVDGHCHLPDRRYLRHVVEAFATSGADCLGRPQPLEVPDPTPFQEAVALARRSWLGHNPDSDIFADTPRFIPAQNTAVAYRREVFHQVGLFDETFDACEDVEFNTRVDQAGLRCYFAPALRVHYEPRRSFGALFYQLRRYGTGRARLAFKHPQALTLPAVLPPLLLVGLLASLLAAAFWPHLLLLLGLAAAGYLLLLVAVSLVVGRGRSWRVRCRIPLAFVAIHFGFAWGFLEEVVRQIGRRVRRVVQKLRAWLPMRWAIQKLRAIGQRWRGALVRPYALDQPGRSPAEETDERGPIQATAAGGGAGGG</sequence>
<dbReference type="EMBL" id="JACEFB010000004">
    <property type="protein sequence ID" value="MBA2226030.1"/>
    <property type="molecule type" value="Genomic_DNA"/>
</dbReference>
<dbReference type="InterPro" id="IPR001173">
    <property type="entry name" value="Glyco_trans_2-like"/>
</dbReference>
<dbReference type="Gene3D" id="3.90.550.10">
    <property type="entry name" value="Spore Coat Polysaccharide Biosynthesis Protein SpsA, Chain A"/>
    <property type="match status" value="1"/>
</dbReference>
<keyword evidence="2" id="KW-1133">Transmembrane helix</keyword>
<dbReference type="SUPFAM" id="SSF53448">
    <property type="entry name" value="Nucleotide-diphospho-sugar transferases"/>
    <property type="match status" value="1"/>
</dbReference>
<keyword evidence="5" id="KW-1185">Reference proteome</keyword>
<feature type="transmembrane region" description="Helical" evidence="2">
    <location>
        <begin position="272"/>
        <end position="294"/>
    </location>
</feature>
<dbReference type="InterPro" id="IPR029044">
    <property type="entry name" value="Nucleotide-diphossugar_trans"/>
</dbReference>
<evidence type="ECO:0000313" key="5">
    <source>
        <dbReference type="Proteomes" id="UP000542342"/>
    </source>
</evidence>
<evidence type="ECO:0000256" key="2">
    <source>
        <dbReference type="SAM" id="Phobius"/>
    </source>
</evidence>
<accession>A0A7V8VDV2</accession>
<dbReference type="PANTHER" id="PTHR43685">
    <property type="entry name" value="GLYCOSYLTRANSFERASE"/>
    <property type="match status" value="1"/>
</dbReference>